<protein>
    <recommendedName>
        <fullName evidence="7">HYDIN/VesB/CFA65-like Ig-like domain-containing protein</fullName>
    </recommendedName>
</protein>
<evidence type="ECO:0000256" key="1">
    <source>
        <dbReference type="ARBA" id="ARBA00004138"/>
    </source>
</evidence>
<accession>A0A2S2DZB8</accession>
<keyword evidence="9" id="KW-1185">Reference proteome</keyword>
<dbReference type="RefSeq" id="WP_109338418.1">
    <property type="nucleotide sequence ID" value="NZ_CP029347.1"/>
</dbReference>
<dbReference type="InterPro" id="IPR013783">
    <property type="entry name" value="Ig-like_fold"/>
</dbReference>
<dbReference type="Gene3D" id="3.40.710.10">
    <property type="entry name" value="DD-peptidase/beta-lactamase superfamily"/>
    <property type="match status" value="1"/>
</dbReference>
<gene>
    <name evidence="8" type="ORF">HMF8227_00218</name>
</gene>
<comment type="subcellular location">
    <subcellularLocation>
        <location evidence="1">Cell projection</location>
        <location evidence="1">Cilium</location>
    </subcellularLocation>
    <subcellularLocation>
        <location evidence="2">Cytoplasm</location>
    </subcellularLocation>
</comment>
<dbReference type="EMBL" id="CP029347">
    <property type="protein sequence ID" value="AWL10726.1"/>
    <property type="molecule type" value="Genomic_DNA"/>
</dbReference>
<feature type="signal peptide" evidence="6">
    <location>
        <begin position="1"/>
        <end position="23"/>
    </location>
</feature>
<evidence type="ECO:0000256" key="5">
    <source>
        <dbReference type="ARBA" id="ARBA00023273"/>
    </source>
</evidence>
<keyword evidence="4" id="KW-0969">Cilium</keyword>
<keyword evidence="5" id="KW-0966">Cell projection</keyword>
<evidence type="ECO:0000256" key="2">
    <source>
        <dbReference type="ARBA" id="ARBA00004496"/>
    </source>
</evidence>
<dbReference type="KEGG" id="salh:HMF8227_00218"/>
<dbReference type="Gene3D" id="2.60.40.10">
    <property type="entry name" value="Immunoglobulins"/>
    <property type="match status" value="1"/>
</dbReference>
<keyword evidence="3" id="KW-0963">Cytoplasm</keyword>
<sequence>MRLLGSTTVLGLLFFVLSGQGYADTIASDDFQSGDYSSWAASGDGEDSIHLYQSNYSVKLDGLRQIRLDTSTADYQSVSLSMELAATDLVYGDYCYAEYSVDGGANWQQLGSIGVSASGGGFQSFTRSSGLDNISQLSLRFRSYSLYDNFCYADDLALEGTPISGGTIASDDFQDGEYSDWSLSGDGNDSLNSYQGNDSLRLDGVRQATKILSTQGFENVSLSMELAALYLVSGDQCHAEYSTDGGQTWQSLLTLGNGQDDGTMISATISTGLDGVSQLWVRYRAYTLYGNYCYGDNLLVTGEAVSSVNEPQLSVSGSTNFGSVSVGTSASGNLTLSNTGSATLNIDALNAPSAPFYLAADNCSNQLLAVGESCQLTLEFSPASDGSSSQTFAIASNDPQSPKDVVLEGVGVLAGNCDYDCLGGDGNTGRSQLDYNQLMSGSALTLLDYSHYGVPVSAADPSHRFSGNLSLTIAPGSLTERGTNLASAYTNPDSLPPFDFNFVQHGTHLIPEQRQVTNTGHTAWEWVLLPGRVWDENGDNGYSRAALPFALQEINANCTHNGVLTFLFKSDGSVSDVAYQIAQETCEYFKYDLHGQLNASYTPQVLPNEQALIDGYVQEVANRIEIRPLSELSIDYPNAGVSAGNIGSDQTASHLTAYGVYYQGVHYLGECQTRQGQYPFCDVMALPSYSTAKTIVAGLGLMRMEQKYGGSQQDLIVSNTVSACSGSQWTDVTLEQALDMATGNYDSSGDSVDEGSQKTVDDFFLVSSHSDKISHACVYPRKTTPGTSWVYHTSDTYILSRALQTYYEQQEGLNADYYRDMLVEELFKPLNLSPLSYDSKRTYGSEAQVWGGYGLTLSGDDFLKLSRFMAQEDGMLGSQTMLDSGMLADALQQTSNGGLSTGTASSRYQNSVWAYDLSASSVVSCSQPTWIPYMSGFGGIGVVMLPNDMLYYYVSDNKEYGFTKTVKELAKISALCGL</sequence>
<dbReference type="InterPro" id="IPR053879">
    <property type="entry name" value="HYDIN_VesB_CFA65-like_Ig"/>
</dbReference>
<dbReference type="OrthoDB" id="9814204at2"/>
<dbReference type="Proteomes" id="UP000245728">
    <property type="component" value="Chromosome"/>
</dbReference>
<dbReference type="InterPro" id="IPR012338">
    <property type="entry name" value="Beta-lactam/transpept-like"/>
</dbReference>
<reference evidence="8 9" key="1">
    <citation type="submission" date="2018-05" db="EMBL/GenBank/DDBJ databases">
        <title>Salinimonas sp. HMF8227 Genome sequencing and assembly.</title>
        <authorList>
            <person name="Kang H."/>
            <person name="Kang J."/>
            <person name="Cha I."/>
            <person name="Kim H."/>
            <person name="Joh K."/>
        </authorList>
    </citation>
    <scope>NUCLEOTIDE SEQUENCE [LARGE SCALE GENOMIC DNA]</scope>
    <source>
        <strain evidence="8 9">HMF8227</strain>
    </source>
</reference>
<organism evidence="8 9">
    <name type="scientific">Saliniradius amylolyticus</name>
    <dbReference type="NCBI Taxonomy" id="2183582"/>
    <lineage>
        <taxon>Bacteria</taxon>
        <taxon>Pseudomonadati</taxon>
        <taxon>Pseudomonadota</taxon>
        <taxon>Gammaproteobacteria</taxon>
        <taxon>Alteromonadales</taxon>
        <taxon>Alteromonadaceae</taxon>
        <taxon>Saliniradius</taxon>
    </lineage>
</organism>
<evidence type="ECO:0000256" key="6">
    <source>
        <dbReference type="SAM" id="SignalP"/>
    </source>
</evidence>
<dbReference type="Pfam" id="PF22544">
    <property type="entry name" value="HYDIN_VesB_CFA65-like_Ig"/>
    <property type="match status" value="1"/>
</dbReference>
<dbReference type="SUPFAM" id="SSF56601">
    <property type="entry name" value="beta-lactamase/transpeptidase-like"/>
    <property type="match status" value="1"/>
</dbReference>
<evidence type="ECO:0000256" key="4">
    <source>
        <dbReference type="ARBA" id="ARBA00023069"/>
    </source>
</evidence>
<proteinExistence type="predicted"/>
<dbReference type="AlphaFoldDB" id="A0A2S2DZB8"/>
<evidence type="ECO:0000313" key="8">
    <source>
        <dbReference type="EMBL" id="AWL10726.1"/>
    </source>
</evidence>
<feature type="domain" description="HYDIN/VesB/CFA65-like Ig-like" evidence="7">
    <location>
        <begin position="311"/>
        <end position="405"/>
    </location>
</feature>
<evidence type="ECO:0000313" key="9">
    <source>
        <dbReference type="Proteomes" id="UP000245728"/>
    </source>
</evidence>
<dbReference type="NCBIfam" id="NF012200">
    <property type="entry name" value="choice_anch_D"/>
    <property type="match status" value="1"/>
</dbReference>
<feature type="chain" id="PRO_5015398341" description="HYDIN/VesB/CFA65-like Ig-like domain-containing protein" evidence="6">
    <location>
        <begin position="24"/>
        <end position="978"/>
    </location>
</feature>
<evidence type="ECO:0000259" key="7">
    <source>
        <dbReference type="Pfam" id="PF22544"/>
    </source>
</evidence>
<name>A0A2S2DZB8_9ALTE</name>
<evidence type="ECO:0000256" key="3">
    <source>
        <dbReference type="ARBA" id="ARBA00022490"/>
    </source>
</evidence>
<dbReference type="GO" id="GO:0005737">
    <property type="term" value="C:cytoplasm"/>
    <property type="evidence" value="ECO:0007669"/>
    <property type="project" value="UniProtKB-SubCell"/>
</dbReference>
<keyword evidence="6" id="KW-0732">Signal</keyword>